<evidence type="ECO:0000259" key="14">
    <source>
        <dbReference type="PROSITE" id="PS51918"/>
    </source>
</evidence>
<dbReference type="GO" id="GO:0035598">
    <property type="term" value="F:tRNA (N(6)-L-threonylcarbamoyladenosine(37)-C(2))-methylthiotransferase activity"/>
    <property type="evidence" value="ECO:0007669"/>
    <property type="project" value="UniProtKB-UniRule"/>
</dbReference>
<evidence type="ECO:0000256" key="6">
    <source>
        <dbReference type="ARBA" id="ARBA00022694"/>
    </source>
</evidence>
<keyword evidence="7 11" id="KW-0479">Metal-binding</keyword>
<comment type="cofactor">
    <cofactor evidence="11">
        <name>[4Fe-4S] cluster</name>
        <dbReference type="ChEBI" id="CHEBI:49883"/>
    </cofactor>
    <text evidence="11">Binds 1 or 2 [4Fe-4S] cluster. One cluster is coordinated with 3 cysteines and an exchangeable S-adenosyl-L-methionine.</text>
</comment>
<dbReference type="SFLD" id="SFLDG01082">
    <property type="entry name" value="B12-binding_domain_containing"/>
    <property type="match status" value="1"/>
</dbReference>
<dbReference type="PANTHER" id="PTHR11918:SF45">
    <property type="entry name" value="THREONYLCARBAMOYLADENOSINE TRNA METHYLTHIOTRANSFERASE"/>
    <property type="match status" value="1"/>
</dbReference>
<dbReference type="GeneID" id="30679587"/>
<evidence type="ECO:0000256" key="2">
    <source>
        <dbReference type="ARBA" id="ARBA00008616"/>
    </source>
</evidence>
<dbReference type="SUPFAM" id="SSF102114">
    <property type="entry name" value="Radical SAM enzymes"/>
    <property type="match status" value="1"/>
</dbReference>
<comment type="catalytic activity">
    <reaction evidence="10 11">
        <text>N(6)-L-threonylcarbamoyladenosine(37) in tRNA + (sulfur carrier)-SH + AH2 + 2 S-adenosyl-L-methionine = 2-methylsulfanyl-N(6)-L-threonylcarbamoyladenosine(37) in tRNA + (sulfur carrier)-H + 5'-deoxyadenosine + L-methionine + A + S-adenosyl-L-homocysteine + 2 H(+)</text>
        <dbReference type="Rhea" id="RHEA:37075"/>
        <dbReference type="Rhea" id="RHEA-COMP:10163"/>
        <dbReference type="Rhea" id="RHEA-COMP:11092"/>
        <dbReference type="Rhea" id="RHEA-COMP:14737"/>
        <dbReference type="Rhea" id="RHEA-COMP:14739"/>
        <dbReference type="ChEBI" id="CHEBI:13193"/>
        <dbReference type="ChEBI" id="CHEBI:15378"/>
        <dbReference type="ChEBI" id="CHEBI:17319"/>
        <dbReference type="ChEBI" id="CHEBI:17499"/>
        <dbReference type="ChEBI" id="CHEBI:29917"/>
        <dbReference type="ChEBI" id="CHEBI:57844"/>
        <dbReference type="ChEBI" id="CHEBI:57856"/>
        <dbReference type="ChEBI" id="CHEBI:59789"/>
        <dbReference type="ChEBI" id="CHEBI:64428"/>
        <dbReference type="ChEBI" id="CHEBI:74418"/>
        <dbReference type="ChEBI" id="CHEBI:74420"/>
        <dbReference type="EC" id="2.8.4.5"/>
    </reaction>
</comment>
<feature type="domain" description="TRAM" evidence="12">
    <location>
        <begin position="356"/>
        <end position="416"/>
    </location>
</feature>
<gene>
    <name evidence="15" type="ORF">EYM_00835</name>
</gene>
<comment type="similarity">
    <text evidence="2 11">Belongs to the methylthiotransferase family. CDKAL1 subfamily.</text>
</comment>
<dbReference type="AlphaFoldDB" id="A0A0U3FPN7"/>
<dbReference type="NCBIfam" id="TIGR01578">
    <property type="entry name" value="MiaB-like-B"/>
    <property type="match status" value="1"/>
</dbReference>
<dbReference type="STRING" id="940295.EYM_00835"/>
<dbReference type="SMART" id="SM00729">
    <property type="entry name" value="Elp3"/>
    <property type="match status" value="1"/>
</dbReference>
<evidence type="ECO:0000256" key="9">
    <source>
        <dbReference type="ARBA" id="ARBA00023014"/>
    </source>
</evidence>
<evidence type="ECO:0000259" key="12">
    <source>
        <dbReference type="PROSITE" id="PS50926"/>
    </source>
</evidence>
<evidence type="ECO:0000313" key="15">
    <source>
        <dbReference type="EMBL" id="ALU11424.1"/>
    </source>
</evidence>
<evidence type="ECO:0000256" key="10">
    <source>
        <dbReference type="ARBA" id="ARBA00051661"/>
    </source>
</evidence>
<dbReference type="InterPro" id="IPR007197">
    <property type="entry name" value="rSAM"/>
</dbReference>
<dbReference type="Gene3D" id="3.40.50.12160">
    <property type="entry name" value="Methylthiotransferase, N-terminal domain"/>
    <property type="match status" value="1"/>
</dbReference>
<dbReference type="GO" id="GO:0051539">
    <property type="term" value="F:4 iron, 4 sulfur cluster binding"/>
    <property type="evidence" value="ECO:0007669"/>
    <property type="project" value="UniProtKB-UniRule"/>
</dbReference>
<evidence type="ECO:0000256" key="1">
    <source>
        <dbReference type="ARBA" id="ARBA00002399"/>
    </source>
</evidence>
<dbReference type="KEGG" id="iis:EYM_00835"/>
<keyword evidence="9 11" id="KW-0411">Iron-sulfur</keyword>
<dbReference type="Pfam" id="PF04055">
    <property type="entry name" value="Radical_SAM"/>
    <property type="match status" value="1"/>
</dbReference>
<evidence type="ECO:0000256" key="3">
    <source>
        <dbReference type="ARBA" id="ARBA00022485"/>
    </source>
</evidence>
<evidence type="ECO:0000259" key="13">
    <source>
        <dbReference type="PROSITE" id="PS51449"/>
    </source>
</evidence>
<evidence type="ECO:0000256" key="11">
    <source>
        <dbReference type="RuleBase" id="RU368081"/>
    </source>
</evidence>
<name>A0A0U3FPN7_9CREN</name>
<dbReference type="OrthoDB" id="372134at2157"/>
<dbReference type="InterPro" id="IPR058240">
    <property type="entry name" value="rSAM_sf"/>
</dbReference>
<sequence>MKVYYEIYGCAVMRGEAERVLSDLVENGFEVSNEEGDVALVFTCTVRSETEQRMIARIKELSRRYERVIVTGCLASAQPGLIKAFSPKAVVVSNGMMHRITEAILYGRNLLGYERPENWLKGPLGKFVTVIPIADGCLGNCTFCITKVARPVLKSQRPESVIRYALEAVERGSKEIWLTAPDAAAYGRDLGTNLANLLEELLENLPEGVKVRVGMMNPDTFEEIMDELMDIMKDERVFKFFHLPLQSASDKLLKLMGRKYTYDQYKSIVKEVRGKFGDPSIATDILVGFPNETDEDHLMTIEALKELKFERVHIAAYTPRPLTLAARMKQVSEMVKSRRVKEVYDVMIKVGEEVHRKYLDKIVEVFIDEYDEKHGTFVGRMNNYIPVVLENGKLGENAKAKITDYTFYDLRGYAIVS</sequence>
<protein>
    <recommendedName>
        <fullName evidence="11">tRNA-t(6)A37 methylthiotransferase</fullName>
        <ecNumber evidence="11">2.8.4.5</ecNumber>
    </recommendedName>
</protein>
<accession>A0A0U3FPN7</accession>
<dbReference type="RefSeq" id="WP_075049238.1">
    <property type="nucleotide sequence ID" value="NZ_CP006867.1"/>
</dbReference>
<evidence type="ECO:0000256" key="7">
    <source>
        <dbReference type="ARBA" id="ARBA00022723"/>
    </source>
</evidence>
<dbReference type="InterPro" id="IPR038135">
    <property type="entry name" value="Methylthiotransferase_N_sf"/>
</dbReference>
<dbReference type="InterPro" id="IPR013848">
    <property type="entry name" value="Methylthiotransferase_N"/>
</dbReference>
<dbReference type="PANTHER" id="PTHR11918">
    <property type="entry name" value="RADICAL SAM PROTEINS"/>
    <property type="match status" value="1"/>
</dbReference>
<dbReference type="InterPro" id="IPR006638">
    <property type="entry name" value="Elp3/MiaA/NifB-like_rSAM"/>
</dbReference>
<dbReference type="CDD" id="cd01335">
    <property type="entry name" value="Radical_SAM"/>
    <property type="match status" value="1"/>
</dbReference>
<organism evidence="15 16">
    <name type="scientific">Ignicoccus islandicus DSM 13165</name>
    <dbReference type="NCBI Taxonomy" id="940295"/>
    <lineage>
        <taxon>Archaea</taxon>
        <taxon>Thermoproteota</taxon>
        <taxon>Thermoprotei</taxon>
        <taxon>Desulfurococcales</taxon>
        <taxon>Desulfurococcaceae</taxon>
        <taxon>Ignicoccus</taxon>
    </lineage>
</organism>
<evidence type="ECO:0000256" key="4">
    <source>
        <dbReference type="ARBA" id="ARBA00022679"/>
    </source>
</evidence>
<keyword evidence="4 11" id="KW-0808">Transferase</keyword>
<dbReference type="Gene3D" id="3.80.30.20">
    <property type="entry name" value="tm_1862 like domain"/>
    <property type="match status" value="1"/>
</dbReference>
<feature type="domain" description="Radical SAM core" evidence="14">
    <location>
        <begin position="123"/>
        <end position="353"/>
    </location>
</feature>
<reference evidence="15 16" key="1">
    <citation type="submission" date="2013-11" db="EMBL/GenBank/DDBJ databases">
        <title>Comparative genomics of Ignicoccus.</title>
        <authorList>
            <person name="Podar M."/>
        </authorList>
    </citation>
    <scope>NUCLEOTIDE SEQUENCE [LARGE SCALE GENOMIC DNA]</scope>
    <source>
        <strain evidence="15 16">DSM 13165</strain>
    </source>
</reference>
<dbReference type="InterPro" id="IPR023404">
    <property type="entry name" value="rSAM_horseshoe"/>
</dbReference>
<dbReference type="InterPro" id="IPR002792">
    <property type="entry name" value="TRAM_dom"/>
</dbReference>
<keyword evidence="3 11" id="KW-0004">4Fe-4S</keyword>
<dbReference type="Pfam" id="PF01938">
    <property type="entry name" value="TRAM"/>
    <property type="match status" value="1"/>
</dbReference>
<dbReference type="SFLD" id="SFLDS00029">
    <property type="entry name" value="Radical_SAM"/>
    <property type="match status" value="1"/>
</dbReference>
<dbReference type="InterPro" id="IPR005839">
    <property type="entry name" value="Methylthiotransferase"/>
</dbReference>
<evidence type="ECO:0000313" key="16">
    <source>
        <dbReference type="Proteomes" id="UP000060778"/>
    </source>
</evidence>
<dbReference type="PROSITE" id="PS51918">
    <property type="entry name" value="RADICAL_SAM"/>
    <property type="match status" value="1"/>
</dbReference>
<proteinExistence type="inferred from homology"/>
<dbReference type="InterPro" id="IPR006466">
    <property type="entry name" value="MiaB-like_arc_euk"/>
</dbReference>
<dbReference type="PROSITE" id="PS50926">
    <property type="entry name" value="TRAM"/>
    <property type="match status" value="1"/>
</dbReference>
<dbReference type="Proteomes" id="UP000060778">
    <property type="component" value="Chromosome"/>
</dbReference>
<keyword evidence="16" id="KW-1185">Reference proteome</keyword>
<dbReference type="GO" id="GO:0046872">
    <property type="term" value="F:metal ion binding"/>
    <property type="evidence" value="ECO:0007669"/>
    <property type="project" value="UniProtKB-UniRule"/>
</dbReference>
<dbReference type="NCBIfam" id="TIGR00089">
    <property type="entry name" value="MiaB/RimO family radical SAM methylthiotransferase"/>
    <property type="match status" value="1"/>
</dbReference>
<evidence type="ECO:0000256" key="8">
    <source>
        <dbReference type="ARBA" id="ARBA00023004"/>
    </source>
</evidence>
<dbReference type="FunFam" id="3.80.30.20:FF:000002">
    <property type="entry name" value="threonylcarbamoyladenosine tRNA methylthiotransferase isoform X2"/>
    <property type="match status" value="1"/>
</dbReference>
<feature type="domain" description="MTTase N-terminal" evidence="13">
    <location>
        <begin position="1"/>
        <end position="109"/>
    </location>
</feature>
<dbReference type="Pfam" id="PF00919">
    <property type="entry name" value="UPF0004"/>
    <property type="match status" value="1"/>
</dbReference>
<dbReference type="EMBL" id="CP006867">
    <property type="protein sequence ID" value="ALU11424.1"/>
    <property type="molecule type" value="Genomic_DNA"/>
</dbReference>
<comment type="function">
    <text evidence="1 11">Catalyzes the methylthiolation of N6-threonylcarbamoyladenosine (t(6)A), leading to the formation of 2-methylthio-N6-threonylcarbamoyladenosine (ms(2)t(6)A) at position 37 in tRNAs that read codons beginning with adenine.</text>
</comment>
<dbReference type="PROSITE" id="PS51449">
    <property type="entry name" value="MTTASE_N"/>
    <property type="match status" value="1"/>
</dbReference>
<evidence type="ECO:0000256" key="5">
    <source>
        <dbReference type="ARBA" id="ARBA00022691"/>
    </source>
</evidence>
<keyword evidence="5 11" id="KW-0949">S-adenosyl-L-methionine</keyword>
<dbReference type="EC" id="2.8.4.5" evidence="11"/>
<keyword evidence="6 11" id="KW-0819">tRNA processing</keyword>
<keyword evidence="8 11" id="KW-0408">Iron</keyword>